<dbReference type="Proteomes" id="UP000215244">
    <property type="component" value="Chromosome"/>
</dbReference>
<protein>
    <recommendedName>
        <fullName evidence="4">Sialidase</fullName>
    </recommendedName>
</protein>
<dbReference type="EMBL" id="CP022957">
    <property type="protein sequence ID" value="ASV31602.1"/>
    <property type="molecule type" value="Genomic_DNA"/>
</dbReference>
<evidence type="ECO:0000256" key="1">
    <source>
        <dbReference type="SAM" id="SignalP"/>
    </source>
</evidence>
<dbReference type="AlphaFoldDB" id="A0A223V8I2"/>
<dbReference type="SUPFAM" id="SSF50939">
    <property type="entry name" value="Sialidases"/>
    <property type="match status" value="1"/>
</dbReference>
<feature type="signal peptide" evidence="1">
    <location>
        <begin position="1"/>
        <end position="21"/>
    </location>
</feature>
<proteinExistence type="predicted"/>
<name>A0A223V8I2_9FLAO</name>
<reference evidence="2 3" key="1">
    <citation type="submission" date="2017-08" db="EMBL/GenBank/DDBJ databases">
        <title>The complete genome sequence of Maribacter sp. B1, isolated from deep-sea sediment.</title>
        <authorList>
            <person name="Wu Y.-H."/>
            <person name="Cheng H."/>
            <person name="Xu X.-W."/>
        </authorList>
    </citation>
    <scope>NUCLEOTIDE SEQUENCE [LARGE SCALE GENOMIC DNA]</scope>
    <source>
        <strain evidence="2 3">B1</strain>
    </source>
</reference>
<dbReference type="InterPro" id="IPR036278">
    <property type="entry name" value="Sialidase_sf"/>
</dbReference>
<evidence type="ECO:0008006" key="4">
    <source>
        <dbReference type="Google" id="ProtNLM"/>
    </source>
</evidence>
<dbReference type="OrthoDB" id="9764969at2"/>
<dbReference type="PROSITE" id="PS51257">
    <property type="entry name" value="PROKAR_LIPOPROTEIN"/>
    <property type="match status" value="1"/>
</dbReference>
<feature type="chain" id="PRO_5013257002" description="Sialidase" evidence="1">
    <location>
        <begin position="22"/>
        <end position="426"/>
    </location>
</feature>
<organism evidence="2 3">
    <name type="scientific">Maribacter cobaltidurans</name>
    <dbReference type="NCBI Taxonomy" id="1178778"/>
    <lineage>
        <taxon>Bacteria</taxon>
        <taxon>Pseudomonadati</taxon>
        <taxon>Bacteroidota</taxon>
        <taxon>Flavobacteriia</taxon>
        <taxon>Flavobacteriales</taxon>
        <taxon>Flavobacteriaceae</taxon>
        <taxon>Maribacter</taxon>
    </lineage>
</organism>
<evidence type="ECO:0000313" key="3">
    <source>
        <dbReference type="Proteomes" id="UP000215244"/>
    </source>
</evidence>
<sequence length="426" mass="47505">MKKKFSAFCLLSLIIIGLVSCNPNQKEKKKLDDRTIVHKIPFGHGKNISLPHLVSNNGTTLISWVEKVNDSTTQFNYATLEDDKWSSPNEIIKGHNWFVNWADYPMITENNGTLLAHFLKKSSNETFAYDIKLNLLKKNDTLWKTELPLHMDGTKTEHGFVTLLPYKEDSFFITWLDGRNMAVGSKMDSGHMNHQGTMSIRAAEIDKNGTVVEDILLDGKTCSCCQTTAAMTSNGPIVVYRDRTDEEIRDIAITRLVDGNWTTPKFIHNDGWVINGCPVNGPKVDAEGNDVAVAWFTAANDEAKVMVTFSENAGADFLNPILISNQGALGRVDIVLTDQENAIVSWMETADDTTYLKAMKVNKFGNKFEPVLISEMDLSRSSGFPQMELLGNKLLFAWTNVGDGTSEIETAYVDLEAFSNQPLSPF</sequence>
<accession>A0A223V8I2</accession>
<keyword evidence="1" id="KW-0732">Signal</keyword>
<evidence type="ECO:0000313" key="2">
    <source>
        <dbReference type="EMBL" id="ASV31602.1"/>
    </source>
</evidence>
<dbReference type="KEGG" id="marb:CJ263_16040"/>
<gene>
    <name evidence="2" type="ORF">CJ263_16040</name>
</gene>
<dbReference type="RefSeq" id="WP_094998204.1">
    <property type="nucleotide sequence ID" value="NZ_BMJL01000013.1"/>
</dbReference>
<keyword evidence="3" id="KW-1185">Reference proteome</keyword>